<comment type="similarity">
    <text evidence="3">Belongs to the glycosyl hydrolase 13 family.</text>
</comment>
<keyword evidence="12" id="KW-0326">Glycosidase</keyword>
<accession>A0ABP1D9W9</accession>
<dbReference type="SUPFAM" id="SSF51011">
    <property type="entry name" value="Glycosyl hydrolase domain"/>
    <property type="match status" value="1"/>
</dbReference>
<evidence type="ECO:0000313" key="16">
    <source>
        <dbReference type="EMBL" id="CAL1703969.1"/>
    </source>
</evidence>
<feature type="chain" id="PRO_5046255895" description="alpha-amylase" evidence="14">
    <location>
        <begin position="20"/>
        <end position="548"/>
    </location>
</feature>
<gene>
    <name evidence="16" type="ORF">GFSPODELE1_LOCUS4793</name>
</gene>
<dbReference type="SUPFAM" id="SSF51445">
    <property type="entry name" value="(Trans)glycosidases"/>
    <property type="match status" value="1"/>
</dbReference>
<dbReference type="Proteomes" id="UP001497453">
    <property type="component" value="Chromosome 3"/>
</dbReference>
<feature type="transmembrane region" description="Helical" evidence="13">
    <location>
        <begin position="528"/>
        <end position="547"/>
    </location>
</feature>
<feature type="domain" description="Glycosyl hydrolase family 13 catalytic" evidence="15">
    <location>
        <begin position="36"/>
        <end position="393"/>
    </location>
</feature>
<evidence type="ECO:0000256" key="4">
    <source>
        <dbReference type="ARBA" id="ARBA00012595"/>
    </source>
</evidence>
<evidence type="ECO:0000256" key="7">
    <source>
        <dbReference type="ARBA" id="ARBA00022801"/>
    </source>
</evidence>
<dbReference type="Pfam" id="PF00128">
    <property type="entry name" value="Alpha-amylase"/>
    <property type="match status" value="1"/>
</dbReference>
<evidence type="ECO:0000256" key="13">
    <source>
        <dbReference type="SAM" id="Phobius"/>
    </source>
</evidence>
<keyword evidence="13" id="KW-0812">Transmembrane</keyword>
<sequence length="548" mass="60839">MYIFLKIFFSFSLLRTALAATAEEWRGRSIYHLLARIITDRFALPEGADPTQCNPGDQTFCGGTWNTIRENLDYVQNAGFTAIWISPVSQNYEGPRTPYGDPYHGYWISDATKLNSRFGTADDLKALSTELHKRGMFLMVDVVVNNVMGLTTDLNDLSSYMFKQKSQYHPYCPIQWGNRTSEQDCWLGDLKVPLLDVNTEDPTVVSAYQDWIKNLVSEYNIDGLRIDAAKHVQTDFWPSFCSAAGVFCIGEVFGDNIDEVASFQGPDALDSTLNYPMYSALTEAFAIPGQLNTSAITDTMEIYKTKFKDPGLLGNFLENQDLPRWANMSSDPQSMYNAMVFNFMSDGIPIVYYGQEQGFNGSADPWNREPLWTSGYNNDTTAYKMIATLNKLRNFMINSTTDTDTDWLHSRAEVLTTSAHGLAIMKGDVISVLTNIGSPPQNLSTAVYTPYPNSLRMTDVLSCTQFVVGSNGTLSVGYSKGGQAKVIVPSDLLDNSDLCGHVDEVEQQSQGQLASTAFFELRRPSATASYVFLFGITFLGLLCTAVGV</sequence>
<proteinExistence type="inferred from homology"/>
<evidence type="ECO:0000256" key="10">
    <source>
        <dbReference type="ARBA" id="ARBA00023180"/>
    </source>
</evidence>
<evidence type="ECO:0000256" key="3">
    <source>
        <dbReference type="ARBA" id="ARBA00008061"/>
    </source>
</evidence>
<dbReference type="PANTHER" id="PTHR10357">
    <property type="entry name" value="ALPHA-AMYLASE FAMILY MEMBER"/>
    <property type="match status" value="1"/>
</dbReference>
<keyword evidence="10" id="KW-0325">Glycoprotein</keyword>
<evidence type="ECO:0000256" key="5">
    <source>
        <dbReference type="ARBA" id="ARBA00022723"/>
    </source>
</evidence>
<dbReference type="Pfam" id="PF09260">
    <property type="entry name" value="A_amylase_dom_C"/>
    <property type="match status" value="1"/>
</dbReference>
<dbReference type="InterPro" id="IPR017853">
    <property type="entry name" value="GH"/>
</dbReference>
<dbReference type="CDD" id="cd11319">
    <property type="entry name" value="AmyAc_euk_AmyA"/>
    <property type="match status" value="1"/>
</dbReference>
<keyword evidence="9" id="KW-1015">Disulfide bond</keyword>
<dbReference type="Gene3D" id="2.60.40.1180">
    <property type="entry name" value="Golgi alpha-mannosidase II"/>
    <property type="match status" value="1"/>
</dbReference>
<comment type="cofactor">
    <cofactor evidence="2">
        <name>Ca(2+)</name>
        <dbReference type="ChEBI" id="CHEBI:29108"/>
    </cofactor>
</comment>
<evidence type="ECO:0000256" key="8">
    <source>
        <dbReference type="ARBA" id="ARBA00022837"/>
    </source>
</evidence>
<dbReference type="EMBL" id="OZ037946">
    <property type="protein sequence ID" value="CAL1703969.1"/>
    <property type="molecule type" value="Genomic_DNA"/>
</dbReference>
<dbReference type="InterPro" id="IPR006047">
    <property type="entry name" value="GH13_cat_dom"/>
</dbReference>
<evidence type="ECO:0000256" key="2">
    <source>
        <dbReference type="ARBA" id="ARBA00001913"/>
    </source>
</evidence>
<keyword evidence="7" id="KW-0378">Hydrolase</keyword>
<comment type="catalytic activity">
    <reaction evidence="1">
        <text>Endohydrolysis of (1-&gt;4)-alpha-D-glucosidic linkages in polysaccharides containing three or more (1-&gt;4)-alpha-linked D-glucose units.</text>
        <dbReference type="EC" id="3.2.1.1"/>
    </reaction>
</comment>
<organism evidence="16 17">
    <name type="scientific">Somion occarium</name>
    <dbReference type="NCBI Taxonomy" id="3059160"/>
    <lineage>
        <taxon>Eukaryota</taxon>
        <taxon>Fungi</taxon>
        <taxon>Dikarya</taxon>
        <taxon>Basidiomycota</taxon>
        <taxon>Agaricomycotina</taxon>
        <taxon>Agaricomycetes</taxon>
        <taxon>Polyporales</taxon>
        <taxon>Cerrenaceae</taxon>
        <taxon>Somion</taxon>
    </lineage>
</organism>
<dbReference type="PANTHER" id="PTHR10357:SF215">
    <property type="entry name" value="ALPHA-AMYLASE 1"/>
    <property type="match status" value="1"/>
</dbReference>
<keyword evidence="5" id="KW-0479">Metal-binding</keyword>
<evidence type="ECO:0000256" key="1">
    <source>
        <dbReference type="ARBA" id="ARBA00000548"/>
    </source>
</evidence>
<keyword evidence="6 14" id="KW-0732">Signal</keyword>
<dbReference type="InterPro" id="IPR013777">
    <property type="entry name" value="A-amylase-like"/>
</dbReference>
<dbReference type="InterPro" id="IPR013780">
    <property type="entry name" value="Glyco_hydro_b"/>
</dbReference>
<keyword evidence="13" id="KW-1133">Transmembrane helix</keyword>
<protein>
    <recommendedName>
        <fullName evidence="4">alpha-amylase</fullName>
        <ecNumber evidence="4">3.2.1.1</ecNumber>
    </recommendedName>
</protein>
<keyword evidence="13" id="KW-0472">Membrane</keyword>
<name>A0ABP1D9W9_9APHY</name>
<reference evidence="17" key="1">
    <citation type="submission" date="2024-04" db="EMBL/GenBank/DDBJ databases">
        <authorList>
            <person name="Shaw F."/>
            <person name="Minotto A."/>
        </authorList>
    </citation>
    <scope>NUCLEOTIDE SEQUENCE [LARGE SCALE GENOMIC DNA]</scope>
</reference>
<keyword evidence="17" id="KW-1185">Reference proteome</keyword>
<dbReference type="InterPro" id="IPR015340">
    <property type="entry name" value="A_amylase_C_dom"/>
</dbReference>
<evidence type="ECO:0000256" key="11">
    <source>
        <dbReference type="ARBA" id="ARBA00023277"/>
    </source>
</evidence>
<dbReference type="SMART" id="SM00642">
    <property type="entry name" value="Aamy"/>
    <property type="match status" value="1"/>
</dbReference>
<keyword evidence="8" id="KW-0106">Calcium</keyword>
<evidence type="ECO:0000259" key="15">
    <source>
        <dbReference type="SMART" id="SM00642"/>
    </source>
</evidence>
<evidence type="ECO:0000256" key="9">
    <source>
        <dbReference type="ARBA" id="ARBA00023157"/>
    </source>
</evidence>
<evidence type="ECO:0000313" key="17">
    <source>
        <dbReference type="Proteomes" id="UP001497453"/>
    </source>
</evidence>
<evidence type="ECO:0000256" key="14">
    <source>
        <dbReference type="SAM" id="SignalP"/>
    </source>
</evidence>
<dbReference type="EC" id="3.2.1.1" evidence="4"/>
<feature type="signal peptide" evidence="14">
    <location>
        <begin position="1"/>
        <end position="19"/>
    </location>
</feature>
<dbReference type="PIRSF" id="PIRSF001024">
    <property type="entry name" value="Alph-amyl_fung"/>
    <property type="match status" value="1"/>
</dbReference>
<evidence type="ECO:0000256" key="6">
    <source>
        <dbReference type="ARBA" id="ARBA00022729"/>
    </source>
</evidence>
<evidence type="ECO:0000256" key="12">
    <source>
        <dbReference type="ARBA" id="ARBA00023295"/>
    </source>
</evidence>
<dbReference type="Gene3D" id="3.20.20.80">
    <property type="entry name" value="Glycosidases"/>
    <property type="match status" value="1"/>
</dbReference>
<keyword evidence="11" id="KW-0119">Carbohydrate metabolism</keyword>